<dbReference type="SUPFAM" id="SSF52467">
    <property type="entry name" value="DHS-like NAD/FAD-binding domain"/>
    <property type="match status" value="1"/>
</dbReference>
<dbReference type="InterPro" id="IPR000399">
    <property type="entry name" value="TPP-bd_CS"/>
</dbReference>
<comment type="cofactor">
    <cofactor evidence="14">
        <name>Mg(2+)</name>
        <dbReference type="ChEBI" id="CHEBI:18420"/>
    </cofactor>
    <text evidence="14">Binds 1 Mg(2+) ion per subunit.</text>
</comment>
<evidence type="ECO:0000256" key="6">
    <source>
        <dbReference type="ARBA" id="ARBA00022630"/>
    </source>
</evidence>
<keyword evidence="12 14" id="KW-0100">Branched-chain amino acid biosynthesis</keyword>
<dbReference type="InterPro" id="IPR012001">
    <property type="entry name" value="Thiamin_PyroP_enz_TPP-bd_dom"/>
</dbReference>
<dbReference type="InterPro" id="IPR045229">
    <property type="entry name" value="TPP_enz"/>
</dbReference>
<dbReference type="InterPro" id="IPR012846">
    <property type="entry name" value="Acetolactate_synth_lsu"/>
</dbReference>
<dbReference type="Gene3D" id="3.40.50.970">
    <property type="match status" value="2"/>
</dbReference>
<dbReference type="Pfam" id="PF00205">
    <property type="entry name" value="TPP_enzyme_M"/>
    <property type="match status" value="1"/>
</dbReference>
<keyword evidence="9" id="KW-0274">FAD</keyword>
<evidence type="ECO:0000259" key="16">
    <source>
        <dbReference type="Pfam" id="PF02775"/>
    </source>
</evidence>
<dbReference type="GO" id="GO:0005948">
    <property type="term" value="C:acetolactate synthase complex"/>
    <property type="evidence" value="ECO:0007669"/>
    <property type="project" value="UniProtKB-ARBA"/>
</dbReference>
<dbReference type="GO" id="GO:0009097">
    <property type="term" value="P:isoleucine biosynthetic process"/>
    <property type="evidence" value="ECO:0007669"/>
    <property type="project" value="UniProtKB-UniPathway"/>
</dbReference>
<evidence type="ECO:0000256" key="12">
    <source>
        <dbReference type="ARBA" id="ARBA00023304"/>
    </source>
</evidence>
<dbReference type="EC" id="2.2.1.6" evidence="4 14"/>
<dbReference type="AlphaFoldDB" id="A0A7U4THE5"/>
<dbReference type="InterPro" id="IPR029061">
    <property type="entry name" value="THDP-binding"/>
</dbReference>
<dbReference type="Pfam" id="PF02775">
    <property type="entry name" value="TPP_enzyme_C"/>
    <property type="match status" value="1"/>
</dbReference>
<dbReference type="InterPro" id="IPR012000">
    <property type="entry name" value="Thiamin_PyroP_enz_cen_dom"/>
</dbReference>
<protein>
    <recommendedName>
        <fullName evidence="4 14">Acetolactate synthase</fullName>
        <ecNumber evidence="4 14">2.2.1.6</ecNumber>
    </recommendedName>
</protein>
<evidence type="ECO:0000256" key="2">
    <source>
        <dbReference type="ARBA" id="ARBA00005025"/>
    </source>
</evidence>
<evidence type="ECO:0000256" key="14">
    <source>
        <dbReference type="RuleBase" id="RU003591"/>
    </source>
</evidence>
<evidence type="ECO:0000256" key="13">
    <source>
        <dbReference type="ARBA" id="ARBA00048670"/>
    </source>
</evidence>
<dbReference type="GO" id="GO:0000287">
    <property type="term" value="F:magnesium ion binding"/>
    <property type="evidence" value="ECO:0007669"/>
    <property type="project" value="UniProtKB-UniRule"/>
</dbReference>
<dbReference type="UniPathway" id="UPA00047">
    <property type="reaction ID" value="UER00055"/>
</dbReference>
<dbReference type="GO" id="GO:0030976">
    <property type="term" value="F:thiamine pyrophosphate binding"/>
    <property type="evidence" value="ECO:0007669"/>
    <property type="project" value="UniProtKB-UniRule"/>
</dbReference>
<comment type="similarity">
    <text evidence="3 14">Belongs to the TPP enzyme family.</text>
</comment>
<evidence type="ECO:0000256" key="7">
    <source>
        <dbReference type="ARBA" id="ARBA00022679"/>
    </source>
</evidence>
<dbReference type="KEGG" id="daw:HS1_000344"/>
<dbReference type="PANTHER" id="PTHR18968:SF13">
    <property type="entry name" value="ACETOLACTATE SYNTHASE CATALYTIC SUBUNIT, MITOCHONDRIAL"/>
    <property type="match status" value="1"/>
</dbReference>
<dbReference type="NCBIfam" id="TIGR00118">
    <property type="entry name" value="acolac_lg"/>
    <property type="match status" value="1"/>
</dbReference>
<dbReference type="InterPro" id="IPR011766">
    <property type="entry name" value="TPP_enzyme_TPP-bd"/>
</dbReference>
<keyword evidence="7 14" id="KW-0808">Transferase</keyword>
<dbReference type="PROSITE" id="PS00187">
    <property type="entry name" value="TPP_ENZYMES"/>
    <property type="match status" value="1"/>
</dbReference>
<dbReference type="FunFam" id="3.40.50.970:FF:000007">
    <property type="entry name" value="Acetolactate synthase"/>
    <property type="match status" value="1"/>
</dbReference>
<feature type="domain" description="Thiamine pyrophosphate enzyme central" evidence="15">
    <location>
        <begin position="192"/>
        <end position="328"/>
    </location>
</feature>
<dbReference type="GO" id="GO:0003984">
    <property type="term" value="F:acetolactate synthase activity"/>
    <property type="evidence" value="ECO:0007669"/>
    <property type="project" value="UniProtKB-EC"/>
</dbReference>
<dbReference type="Pfam" id="PF02776">
    <property type="entry name" value="TPP_enzyme_N"/>
    <property type="match status" value="1"/>
</dbReference>
<evidence type="ECO:0000313" key="19">
    <source>
        <dbReference type="Proteomes" id="UP000070560"/>
    </source>
</evidence>
<keyword evidence="10 14" id="KW-0460">Magnesium</keyword>
<dbReference type="FunFam" id="3.40.50.1220:FF:000008">
    <property type="entry name" value="Acetolactate synthase"/>
    <property type="match status" value="1"/>
</dbReference>
<accession>A0A7U4THE5</accession>
<dbReference type="SUPFAM" id="SSF52518">
    <property type="entry name" value="Thiamin diphosphate-binding fold (THDP-binding)"/>
    <property type="match status" value="2"/>
</dbReference>
<keyword evidence="6" id="KW-0285">Flavoprotein</keyword>
<name>A0A7U4THE5_DESA2</name>
<dbReference type="Gene3D" id="3.40.50.1220">
    <property type="entry name" value="TPP-binding domain"/>
    <property type="match status" value="1"/>
</dbReference>
<evidence type="ECO:0000256" key="4">
    <source>
        <dbReference type="ARBA" id="ARBA00013145"/>
    </source>
</evidence>
<dbReference type="Proteomes" id="UP000070560">
    <property type="component" value="Chromosome"/>
</dbReference>
<dbReference type="RefSeq" id="WP_066060447.1">
    <property type="nucleotide sequence ID" value="NZ_CP013015.1"/>
</dbReference>
<evidence type="ECO:0000259" key="17">
    <source>
        <dbReference type="Pfam" id="PF02776"/>
    </source>
</evidence>
<proteinExistence type="inferred from homology"/>
<feature type="domain" description="Thiamine pyrophosphate enzyme TPP-binding" evidence="16">
    <location>
        <begin position="394"/>
        <end position="540"/>
    </location>
</feature>
<keyword evidence="5 14" id="KW-0028">Amino-acid biosynthesis</keyword>
<evidence type="ECO:0000256" key="10">
    <source>
        <dbReference type="ARBA" id="ARBA00022842"/>
    </source>
</evidence>
<evidence type="ECO:0000259" key="15">
    <source>
        <dbReference type="Pfam" id="PF00205"/>
    </source>
</evidence>
<dbReference type="OrthoDB" id="2254214at2"/>
<gene>
    <name evidence="18" type="ORF">HS1_000344</name>
</gene>
<evidence type="ECO:0000256" key="9">
    <source>
        <dbReference type="ARBA" id="ARBA00022827"/>
    </source>
</evidence>
<keyword evidence="8 14" id="KW-0479">Metal-binding</keyword>
<dbReference type="InterPro" id="IPR039368">
    <property type="entry name" value="AHAS_TPP"/>
</dbReference>
<dbReference type="GO" id="GO:0050660">
    <property type="term" value="F:flavin adenine dinucleotide binding"/>
    <property type="evidence" value="ECO:0007669"/>
    <property type="project" value="InterPro"/>
</dbReference>
<evidence type="ECO:0000256" key="3">
    <source>
        <dbReference type="ARBA" id="ARBA00007812"/>
    </source>
</evidence>
<organism evidence="18 19">
    <name type="scientific">Desulfofervidus auxilii</name>
    <dbReference type="NCBI Taxonomy" id="1621989"/>
    <lineage>
        <taxon>Bacteria</taxon>
        <taxon>Pseudomonadati</taxon>
        <taxon>Thermodesulfobacteriota</taxon>
        <taxon>Candidatus Desulfofervidia</taxon>
        <taxon>Candidatus Desulfofervidales</taxon>
        <taxon>Candidatus Desulfofervidaceae</taxon>
        <taxon>Candidatus Desulfofervidus</taxon>
    </lineage>
</organism>
<dbReference type="EMBL" id="CP013015">
    <property type="protein sequence ID" value="AMM40150.1"/>
    <property type="molecule type" value="Genomic_DNA"/>
</dbReference>
<dbReference type="PANTHER" id="PTHR18968">
    <property type="entry name" value="THIAMINE PYROPHOSPHATE ENZYMES"/>
    <property type="match status" value="1"/>
</dbReference>
<evidence type="ECO:0000313" key="18">
    <source>
        <dbReference type="EMBL" id="AMM40150.1"/>
    </source>
</evidence>
<keyword evidence="19" id="KW-1185">Reference proteome</keyword>
<comment type="pathway">
    <text evidence="2 14">Amino-acid biosynthesis; L-valine biosynthesis; L-valine from pyruvate: step 1/4.</text>
</comment>
<reference evidence="18 19" key="1">
    <citation type="submission" date="2015-10" db="EMBL/GenBank/DDBJ databases">
        <title>Candidatus Desulfofervidus auxilii, a hydrogenotrophic sulfate-reducing bacterium involved in the thermophilic anaerobic oxidation of methane.</title>
        <authorList>
            <person name="Krukenberg V."/>
            <person name="Richter M."/>
            <person name="Wegener G."/>
        </authorList>
    </citation>
    <scope>NUCLEOTIDE SEQUENCE [LARGE SCALE GENOMIC DNA]</scope>
    <source>
        <strain evidence="18 19">HS1</strain>
    </source>
</reference>
<dbReference type="GO" id="GO:0009099">
    <property type="term" value="P:L-valine biosynthetic process"/>
    <property type="evidence" value="ECO:0007669"/>
    <property type="project" value="UniProtKB-UniPathway"/>
</dbReference>
<comment type="catalytic activity">
    <reaction evidence="13 14">
        <text>2 pyruvate + H(+) = (2S)-2-acetolactate + CO2</text>
        <dbReference type="Rhea" id="RHEA:25249"/>
        <dbReference type="ChEBI" id="CHEBI:15361"/>
        <dbReference type="ChEBI" id="CHEBI:15378"/>
        <dbReference type="ChEBI" id="CHEBI:16526"/>
        <dbReference type="ChEBI" id="CHEBI:58476"/>
        <dbReference type="EC" id="2.2.1.6"/>
    </reaction>
</comment>
<dbReference type="UniPathway" id="UPA00049">
    <property type="reaction ID" value="UER00059"/>
</dbReference>
<keyword evidence="11 14" id="KW-0786">Thiamine pyrophosphate</keyword>
<dbReference type="FunFam" id="3.40.50.970:FF:000016">
    <property type="entry name" value="Acetolactate synthase"/>
    <property type="match status" value="1"/>
</dbReference>
<evidence type="ECO:0000256" key="1">
    <source>
        <dbReference type="ARBA" id="ARBA00004974"/>
    </source>
</evidence>
<feature type="domain" description="Thiamine pyrophosphate enzyme N-terminal TPP-binding" evidence="17">
    <location>
        <begin position="4"/>
        <end position="117"/>
    </location>
</feature>
<comment type="cofactor">
    <cofactor evidence="14">
        <name>thiamine diphosphate</name>
        <dbReference type="ChEBI" id="CHEBI:58937"/>
    </cofactor>
    <text evidence="14">Binds 1 thiamine pyrophosphate per subunit.</text>
</comment>
<comment type="pathway">
    <text evidence="1 14">Amino-acid biosynthesis; L-isoleucine biosynthesis; L-isoleucine from 2-oxobutanoate: step 1/4.</text>
</comment>
<dbReference type="CDD" id="cd07035">
    <property type="entry name" value="TPP_PYR_POX_like"/>
    <property type="match status" value="1"/>
</dbReference>
<sequence length="570" mass="62272">MKLTGAQILIESLLKEQVEVIFGLPGGAIIDVYDRLYDSPIRHILVRHEQGAVHMADGYARATGKVGVAMVTSGPGATNTVTGIATAYMDSIPIVVISGQVPTKLIGNDAFQEADVVGITRPCTKHNYLVKDVKDLARIVKEAFYIAKSGRPGPVLIDLPKDIQQAKTEFQYPGNLNLAGYKPTYYANIKQIKKAAQLLAKAKKPVIYAGGGVIYSEGASEELQKLAKAYFIPVTNTLMGLGSFPGEDPLWLGMLGMHGTYRANMAISTCDVILAVGARFDDRVTGKLEEFAPEAKIIHIDIDPASISKNVSVDIPIVGDCYDALKKLSKALSQIDQDIEWQNKHQDWLEQINAWKERDALAYEQSPDGPIKPQFVIEKLYEITKGEAIVATEVGQNQMWAAQYFKFNRPRTLLTSGGLGTMGYGFPAAIGAQVAFPDKLVLDIAGDGSIQMNIQELATAVGNHLPIKVAILNNGYLGMVRQWQQLFYKRRYSQTSLEHSPDFVKLAEAYGAVGLRATKPQEVEEVIKKALNTNATVFMDFIIEPEENVYPMVPAGAPITKMLLGGTVLV</sequence>
<dbReference type="CDD" id="cd02015">
    <property type="entry name" value="TPP_AHAS"/>
    <property type="match status" value="1"/>
</dbReference>
<evidence type="ECO:0000256" key="8">
    <source>
        <dbReference type="ARBA" id="ARBA00022723"/>
    </source>
</evidence>
<evidence type="ECO:0000256" key="11">
    <source>
        <dbReference type="ARBA" id="ARBA00023052"/>
    </source>
</evidence>
<dbReference type="InterPro" id="IPR029035">
    <property type="entry name" value="DHS-like_NAD/FAD-binding_dom"/>
</dbReference>
<evidence type="ECO:0000256" key="5">
    <source>
        <dbReference type="ARBA" id="ARBA00022605"/>
    </source>
</evidence>